<dbReference type="CDD" id="cd13578">
    <property type="entry name" value="PBP2_Bug27"/>
    <property type="match status" value="1"/>
</dbReference>
<comment type="caution">
    <text evidence="3">The sequence shown here is derived from an EMBL/GenBank/DDBJ whole genome shotgun (WGS) entry which is preliminary data.</text>
</comment>
<proteinExistence type="inferred from homology"/>
<sequence length="322" mass="32919">MTPHLRALVGALLCAAATAAAAAYPDKPIKLVVPFPPGGNIDATARIVAAGLSDKLGQSVVVENRAGAAGLVGAELVARSAPDGYTALLASTGALAPLKALNPSAALTPERDLVAAGPISRAPLVLVVSPRVPAKSLKEFIGYAKSQPGKLTIATAGVGTAAHLTGEYFQKQSGTKLLHVPYKGSSLAVADLLGGHVDVTFDQLASTLPQIRAGKLKALGVTTAQRTAIMPDLPTLAEAGLPGFEAATTTGLMFPKGTPQDVIARVSTALQQTLADAKVAKQFGELGADVHAGPAEDFDRTLRQETAKWGKVIQEANITAQH</sequence>
<dbReference type="Gene3D" id="3.40.190.150">
    <property type="entry name" value="Bordetella uptake gene, domain 1"/>
    <property type="match status" value="1"/>
</dbReference>
<comment type="similarity">
    <text evidence="1">Belongs to the UPF0065 (bug) family.</text>
</comment>
<dbReference type="Proteomes" id="UP000318141">
    <property type="component" value="Unassembled WGS sequence"/>
</dbReference>
<dbReference type="EMBL" id="VLJN01000003">
    <property type="protein sequence ID" value="TWG88673.1"/>
    <property type="molecule type" value="Genomic_DNA"/>
</dbReference>
<feature type="signal peptide" evidence="2">
    <location>
        <begin position="1"/>
        <end position="22"/>
    </location>
</feature>
<dbReference type="SUPFAM" id="SSF53850">
    <property type="entry name" value="Periplasmic binding protein-like II"/>
    <property type="match status" value="1"/>
</dbReference>
<feature type="chain" id="PRO_5022122220" evidence="2">
    <location>
        <begin position="23"/>
        <end position="322"/>
    </location>
</feature>
<protein>
    <submittedName>
        <fullName evidence="3">Tripartite-type tricarboxylate transporter receptor subunit TctC</fullName>
    </submittedName>
</protein>
<keyword evidence="3" id="KW-0675">Receptor</keyword>
<dbReference type="PANTHER" id="PTHR42928">
    <property type="entry name" value="TRICARBOXYLATE-BINDING PROTEIN"/>
    <property type="match status" value="1"/>
</dbReference>
<dbReference type="InterPro" id="IPR005064">
    <property type="entry name" value="BUG"/>
</dbReference>
<accession>A0A562BVF5</accession>
<keyword evidence="2" id="KW-0732">Signal</keyword>
<gene>
    <name evidence="3" type="ORF">L602_001100001050</name>
</gene>
<dbReference type="OrthoDB" id="8630116at2"/>
<evidence type="ECO:0000256" key="2">
    <source>
        <dbReference type="SAM" id="SignalP"/>
    </source>
</evidence>
<evidence type="ECO:0000313" key="3">
    <source>
        <dbReference type="EMBL" id="TWG88673.1"/>
    </source>
</evidence>
<dbReference type="AlphaFoldDB" id="A0A562BVF5"/>
<name>A0A562BVF5_9BURK</name>
<organism evidence="3 4">
    <name type="scientific">Cupriavidus gilardii J11</name>
    <dbReference type="NCBI Taxonomy" id="936133"/>
    <lineage>
        <taxon>Bacteria</taxon>
        <taxon>Pseudomonadati</taxon>
        <taxon>Pseudomonadota</taxon>
        <taxon>Betaproteobacteria</taxon>
        <taxon>Burkholderiales</taxon>
        <taxon>Burkholderiaceae</taxon>
        <taxon>Cupriavidus</taxon>
    </lineage>
</organism>
<dbReference type="Pfam" id="PF03401">
    <property type="entry name" value="TctC"/>
    <property type="match status" value="1"/>
</dbReference>
<reference evidence="3 4" key="1">
    <citation type="submission" date="2019-07" db="EMBL/GenBank/DDBJ databases">
        <title>Genome sequencing of lignin-degrading bacterial isolates.</title>
        <authorList>
            <person name="Gladden J."/>
        </authorList>
    </citation>
    <scope>NUCLEOTIDE SEQUENCE [LARGE SCALE GENOMIC DNA]</scope>
    <source>
        <strain evidence="3 4">J11</strain>
    </source>
</reference>
<evidence type="ECO:0000313" key="4">
    <source>
        <dbReference type="Proteomes" id="UP000318141"/>
    </source>
</evidence>
<dbReference type="Gene3D" id="3.40.190.10">
    <property type="entry name" value="Periplasmic binding protein-like II"/>
    <property type="match status" value="1"/>
</dbReference>
<dbReference type="PIRSF" id="PIRSF017082">
    <property type="entry name" value="YflP"/>
    <property type="match status" value="1"/>
</dbReference>
<dbReference type="PANTHER" id="PTHR42928:SF5">
    <property type="entry name" value="BLR1237 PROTEIN"/>
    <property type="match status" value="1"/>
</dbReference>
<evidence type="ECO:0000256" key="1">
    <source>
        <dbReference type="ARBA" id="ARBA00006987"/>
    </source>
</evidence>
<keyword evidence="4" id="KW-1185">Reference proteome</keyword>
<dbReference type="InterPro" id="IPR042100">
    <property type="entry name" value="Bug_dom1"/>
</dbReference>